<protein>
    <recommendedName>
        <fullName evidence="4">DUF1127 domain-containing protein</fullName>
    </recommendedName>
</protein>
<feature type="region of interest" description="Disordered" evidence="1">
    <location>
        <begin position="44"/>
        <end position="74"/>
    </location>
</feature>
<name>A0A8J7WFP0_9RHOB</name>
<accession>A0A8J7WFP0</accession>
<dbReference type="RefSeq" id="WP_212537914.1">
    <property type="nucleotide sequence ID" value="NZ_JAGTUU010000007.1"/>
</dbReference>
<evidence type="ECO:0000313" key="3">
    <source>
        <dbReference type="Proteomes" id="UP000681356"/>
    </source>
</evidence>
<keyword evidence="3" id="KW-1185">Reference proteome</keyword>
<dbReference type="Proteomes" id="UP000681356">
    <property type="component" value="Unassembled WGS sequence"/>
</dbReference>
<evidence type="ECO:0008006" key="4">
    <source>
        <dbReference type="Google" id="ProtNLM"/>
    </source>
</evidence>
<comment type="caution">
    <text evidence="2">The sequence shown here is derived from an EMBL/GenBank/DDBJ whole genome shotgun (WGS) entry which is preliminary data.</text>
</comment>
<evidence type="ECO:0000313" key="2">
    <source>
        <dbReference type="EMBL" id="MBS0125952.1"/>
    </source>
</evidence>
<reference evidence="2" key="1">
    <citation type="submission" date="2021-04" db="EMBL/GenBank/DDBJ databases">
        <authorList>
            <person name="Yoon J."/>
        </authorList>
    </citation>
    <scope>NUCLEOTIDE SEQUENCE</scope>
    <source>
        <strain evidence="2">KMU-90</strain>
    </source>
</reference>
<sequence>MDRILSIPRLARPRTGLIAMILRRVGHVARIRADAARIDALPRDRLEDMGLSPRTEANRRDSGQAGPPPRAPLW</sequence>
<organism evidence="2 3">
    <name type="scientific">Thetidibacter halocola</name>
    <dbReference type="NCBI Taxonomy" id="2827239"/>
    <lineage>
        <taxon>Bacteria</taxon>
        <taxon>Pseudomonadati</taxon>
        <taxon>Pseudomonadota</taxon>
        <taxon>Alphaproteobacteria</taxon>
        <taxon>Rhodobacterales</taxon>
        <taxon>Roseobacteraceae</taxon>
        <taxon>Thetidibacter</taxon>
    </lineage>
</organism>
<proteinExistence type="predicted"/>
<evidence type="ECO:0000256" key="1">
    <source>
        <dbReference type="SAM" id="MobiDB-lite"/>
    </source>
</evidence>
<gene>
    <name evidence="2" type="ORF">KB874_17845</name>
</gene>
<dbReference type="AlphaFoldDB" id="A0A8J7WFP0"/>
<dbReference type="EMBL" id="JAGTUU010000007">
    <property type="protein sequence ID" value="MBS0125952.1"/>
    <property type="molecule type" value="Genomic_DNA"/>
</dbReference>